<dbReference type="PaxDb" id="121845-A0A1S3D5J9"/>
<dbReference type="InterPro" id="IPR052137">
    <property type="entry name" value="uS15_ribosomal"/>
</dbReference>
<dbReference type="GO" id="GO:0005763">
    <property type="term" value="C:mitochondrial small ribosomal subunit"/>
    <property type="evidence" value="ECO:0007669"/>
    <property type="project" value="TreeGrafter"/>
</dbReference>
<dbReference type="SMART" id="SM01387">
    <property type="entry name" value="Ribosomal_S15"/>
    <property type="match status" value="1"/>
</dbReference>
<keyword evidence="6 9" id="KW-0687">Ribonucleoprotein</keyword>
<dbReference type="SUPFAM" id="SSF47060">
    <property type="entry name" value="S15/NS1 RNA-binding domain"/>
    <property type="match status" value="1"/>
</dbReference>
<keyword evidence="5" id="KW-0496">Mitochondrion</keyword>
<dbReference type="GO" id="GO:0032543">
    <property type="term" value="P:mitochondrial translation"/>
    <property type="evidence" value="ECO:0007669"/>
    <property type="project" value="TreeGrafter"/>
</dbReference>
<keyword evidence="3" id="KW-0809">Transit peptide</keyword>
<evidence type="ECO:0000313" key="12">
    <source>
        <dbReference type="RefSeq" id="XP_026681324.1"/>
    </source>
</evidence>
<keyword evidence="10" id="KW-1185">Reference proteome</keyword>
<dbReference type="Proteomes" id="UP000079169">
    <property type="component" value="Unplaced"/>
</dbReference>
<gene>
    <name evidence="11 12" type="primary">LOC103511895</name>
</gene>
<dbReference type="OMA" id="YGSMESK"/>
<evidence type="ECO:0000256" key="8">
    <source>
        <dbReference type="ARBA" id="ARBA00035528"/>
    </source>
</evidence>
<evidence type="ECO:0000256" key="7">
    <source>
        <dbReference type="ARBA" id="ARBA00035249"/>
    </source>
</evidence>
<organism evidence="10 11">
    <name type="scientific">Diaphorina citri</name>
    <name type="common">Asian citrus psyllid</name>
    <dbReference type="NCBI Taxonomy" id="121845"/>
    <lineage>
        <taxon>Eukaryota</taxon>
        <taxon>Metazoa</taxon>
        <taxon>Ecdysozoa</taxon>
        <taxon>Arthropoda</taxon>
        <taxon>Hexapoda</taxon>
        <taxon>Insecta</taxon>
        <taxon>Pterygota</taxon>
        <taxon>Neoptera</taxon>
        <taxon>Paraneoptera</taxon>
        <taxon>Hemiptera</taxon>
        <taxon>Sternorrhyncha</taxon>
        <taxon>Psylloidea</taxon>
        <taxon>Psyllidae</taxon>
        <taxon>Diaphorininae</taxon>
        <taxon>Diaphorina</taxon>
    </lineage>
</organism>
<dbReference type="AlphaFoldDB" id="A0A1S3D5J9"/>
<sequence length="295" mass="34852">MSYLVLKPLTTYTLRSGAFVSSLIKVGAGLGETNVCGYKQLIKIKWKRPEPVAFNDPRKSGDQILELGPLELDKPTLEYAKCESLKSADEHVKKIFSCAHRGRKQAVELVKKKHVDSVKRHDLDDTSREVLITKYTVSIRSLQEHHKAKPLDKRAKVWLKELIDKRNKHLRLLRTENYKVFEWLLDELKIVFRPGPTILNKVHRKESLRFLVDKHIGDVKTERLTQLRNKFNQEKINFYKKKAEFLEWTMEQEKKYGKEPTVTKEEIESIWKKYEELAEKELEQYEPPKHYHQFA</sequence>
<dbReference type="GO" id="GO:0003735">
    <property type="term" value="F:structural constituent of ribosome"/>
    <property type="evidence" value="ECO:0007669"/>
    <property type="project" value="InterPro"/>
</dbReference>
<dbReference type="KEGG" id="dci:103511895"/>
<accession>A0A1S3D5J9</accession>
<dbReference type="InterPro" id="IPR009068">
    <property type="entry name" value="uS15_NS1_RNA-bd_sf"/>
</dbReference>
<proteinExistence type="inferred from homology"/>
<dbReference type="OrthoDB" id="441444at2759"/>
<evidence type="ECO:0000313" key="11">
    <source>
        <dbReference type="RefSeq" id="XP_008474859.1"/>
    </source>
</evidence>
<comment type="subcellular location">
    <subcellularLocation>
        <location evidence="1">Mitochondrion</location>
    </subcellularLocation>
</comment>
<evidence type="ECO:0000256" key="5">
    <source>
        <dbReference type="ARBA" id="ARBA00023128"/>
    </source>
</evidence>
<dbReference type="RefSeq" id="XP_026681324.1">
    <property type="nucleotide sequence ID" value="XM_026825523.1"/>
</dbReference>
<evidence type="ECO:0000256" key="6">
    <source>
        <dbReference type="ARBA" id="ARBA00023274"/>
    </source>
</evidence>
<dbReference type="PANTHER" id="PTHR46685">
    <property type="entry name" value="28S RIBOSOMAL PROTEIN S15, MITOCHONDRIAL"/>
    <property type="match status" value="1"/>
</dbReference>
<protein>
    <recommendedName>
        <fullName evidence="7">Small ribosomal subunit protein uS15m</fullName>
    </recommendedName>
    <alternativeName>
        <fullName evidence="8">28S ribosomal protein S15, mitochondrial</fullName>
    </alternativeName>
</protein>
<name>A0A1S3D5J9_DIACI</name>
<evidence type="ECO:0000256" key="3">
    <source>
        <dbReference type="ARBA" id="ARBA00022946"/>
    </source>
</evidence>
<reference evidence="11 12" key="1">
    <citation type="submission" date="2025-04" db="UniProtKB">
        <authorList>
            <consortium name="RefSeq"/>
        </authorList>
    </citation>
    <scope>IDENTIFICATION</scope>
</reference>
<evidence type="ECO:0000256" key="9">
    <source>
        <dbReference type="RuleBase" id="RU003919"/>
    </source>
</evidence>
<dbReference type="GO" id="GO:0003723">
    <property type="term" value="F:RNA binding"/>
    <property type="evidence" value="ECO:0007669"/>
    <property type="project" value="TreeGrafter"/>
</dbReference>
<dbReference type="PANTHER" id="PTHR46685:SF1">
    <property type="entry name" value="SMALL RIBOSOMAL SUBUNIT PROTEIN US15M"/>
    <property type="match status" value="1"/>
</dbReference>
<dbReference type="Pfam" id="PF00312">
    <property type="entry name" value="Ribosomal_S15"/>
    <property type="match status" value="1"/>
</dbReference>
<dbReference type="CTD" id="37587"/>
<evidence type="ECO:0000256" key="2">
    <source>
        <dbReference type="ARBA" id="ARBA00008434"/>
    </source>
</evidence>
<dbReference type="STRING" id="121845.A0A1S3D5J9"/>
<comment type="similarity">
    <text evidence="2 9">Belongs to the universal ribosomal protein uS15 family.</text>
</comment>
<keyword evidence="4 9" id="KW-0689">Ribosomal protein</keyword>
<dbReference type="GeneID" id="103511895"/>
<dbReference type="InterPro" id="IPR000589">
    <property type="entry name" value="Ribosomal_uS15"/>
</dbReference>
<dbReference type="Gene3D" id="1.10.287.10">
    <property type="entry name" value="S15/NS1, RNA-binding"/>
    <property type="match status" value="1"/>
</dbReference>
<evidence type="ECO:0000256" key="1">
    <source>
        <dbReference type="ARBA" id="ARBA00004173"/>
    </source>
</evidence>
<dbReference type="RefSeq" id="XP_008474859.1">
    <property type="nucleotide sequence ID" value="XM_008476637.3"/>
</dbReference>
<evidence type="ECO:0000313" key="10">
    <source>
        <dbReference type="Proteomes" id="UP000079169"/>
    </source>
</evidence>
<evidence type="ECO:0000256" key="4">
    <source>
        <dbReference type="ARBA" id="ARBA00022980"/>
    </source>
</evidence>